<evidence type="ECO:0000259" key="2">
    <source>
        <dbReference type="Pfam" id="PF12937"/>
    </source>
</evidence>
<evidence type="ECO:0000256" key="1">
    <source>
        <dbReference type="SAM" id="MobiDB-lite"/>
    </source>
</evidence>
<evidence type="ECO:0000313" key="4">
    <source>
        <dbReference type="Proteomes" id="UP000054988"/>
    </source>
</evidence>
<comment type="caution">
    <text evidence="3">The sequence shown here is derived from an EMBL/GenBank/DDBJ whole genome shotgun (WGS) entry which is preliminary data.</text>
</comment>
<dbReference type="InterPro" id="IPR001810">
    <property type="entry name" value="F-box_dom"/>
</dbReference>
<organism evidence="3 4">
    <name type="scientific">Moniliophthora roreri</name>
    <name type="common">Frosty pod rot fungus</name>
    <name type="synonym">Monilia roreri</name>
    <dbReference type="NCBI Taxonomy" id="221103"/>
    <lineage>
        <taxon>Eukaryota</taxon>
        <taxon>Fungi</taxon>
        <taxon>Dikarya</taxon>
        <taxon>Basidiomycota</taxon>
        <taxon>Agaricomycotina</taxon>
        <taxon>Agaricomycetes</taxon>
        <taxon>Agaricomycetidae</taxon>
        <taxon>Agaricales</taxon>
        <taxon>Marasmiineae</taxon>
        <taxon>Marasmiaceae</taxon>
        <taxon>Moniliophthora</taxon>
    </lineage>
</organism>
<reference evidence="3 4" key="1">
    <citation type="submission" date="2015-12" db="EMBL/GenBank/DDBJ databases">
        <title>Draft genome sequence of Moniliophthora roreri, the causal agent of frosty pod rot of cacao.</title>
        <authorList>
            <person name="Aime M.C."/>
            <person name="Diaz-Valderrama J.R."/>
            <person name="Kijpornyongpan T."/>
            <person name="Phillips-Mora W."/>
        </authorList>
    </citation>
    <scope>NUCLEOTIDE SEQUENCE [LARGE SCALE GENOMIC DNA]</scope>
    <source>
        <strain evidence="3 4">MCA 2952</strain>
    </source>
</reference>
<dbReference type="Gene3D" id="1.20.1280.50">
    <property type="match status" value="1"/>
</dbReference>
<gene>
    <name evidence="3" type="ORF">WG66_429</name>
</gene>
<dbReference type="Pfam" id="PF12937">
    <property type="entry name" value="F-box-like"/>
    <property type="match status" value="1"/>
</dbReference>
<dbReference type="InterPro" id="IPR036047">
    <property type="entry name" value="F-box-like_dom_sf"/>
</dbReference>
<feature type="region of interest" description="Disordered" evidence="1">
    <location>
        <begin position="442"/>
        <end position="462"/>
    </location>
</feature>
<protein>
    <recommendedName>
        <fullName evidence="2">F-box domain-containing protein</fullName>
    </recommendedName>
</protein>
<proteinExistence type="predicted"/>
<feature type="domain" description="F-box" evidence="2">
    <location>
        <begin position="4"/>
        <end position="59"/>
    </location>
</feature>
<dbReference type="AlphaFoldDB" id="A0A0W0GEK0"/>
<dbReference type="InterPro" id="IPR032675">
    <property type="entry name" value="LRR_dom_sf"/>
</dbReference>
<dbReference type="EMBL" id="LATX01000187">
    <property type="protein sequence ID" value="KTB46988.1"/>
    <property type="molecule type" value="Genomic_DNA"/>
</dbReference>
<name>A0A0W0GEK0_MONRR</name>
<dbReference type="SUPFAM" id="SSF81383">
    <property type="entry name" value="F-box domain"/>
    <property type="match status" value="1"/>
</dbReference>
<accession>A0A0W0GEK0</accession>
<evidence type="ECO:0000313" key="3">
    <source>
        <dbReference type="EMBL" id="KTB46988.1"/>
    </source>
</evidence>
<sequence length="462" mass="52149">MAAIDRLPPEIMLTIFSLANSPQGTDEIQPMMAWNIGQVSSRWLNLARNAPELWTSITLDRTKMSDPVHWEQLADTLEEIFRRARKQPLSIKLRDLPKPDGDHYAHWIFESVYEFILNGQGPRIVKPIVPWDQISSLDLSHFHPSHALHLLSRCVRVESLTLTHWATAKYSYMPISGWDHVKVNSLRKLRISAELDGLLSVIRYLMVPNLERLELFEVVAGQATFFEPTLELIRRSEKALAVAPDATELVLEGDILDHIIDNIAQSGRLPKLEHLIVRCTPCTKSAAGIPPPLTAIFRVMTCWPALRSLEVEAYVPKHMWPDADQIQQMQNLRRNGLVIRDCYRIPPGITDDATCSVEIMDHLIGYLRGGPLAFAGIRTVLSSIVPLLHNQEIFPCRAFSSIPPSRKAELIDLTSSELAVSRLPSDILDALRSLQNEWAAAKDTDMKDSQAIQREPEANIQS</sequence>
<dbReference type="Gene3D" id="3.80.10.10">
    <property type="entry name" value="Ribonuclease Inhibitor"/>
    <property type="match status" value="1"/>
</dbReference>
<dbReference type="Proteomes" id="UP000054988">
    <property type="component" value="Unassembled WGS sequence"/>
</dbReference>